<evidence type="ECO:0000313" key="1">
    <source>
        <dbReference type="EMBL" id="MBX67448.1"/>
    </source>
</evidence>
<dbReference type="AlphaFoldDB" id="A0A2P2QKA4"/>
<dbReference type="EMBL" id="GGEC01086964">
    <property type="protein sequence ID" value="MBX67448.1"/>
    <property type="molecule type" value="Transcribed_RNA"/>
</dbReference>
<name>A0A2P2QKA4_RHIMU</name>
<protein>
    <submittedName>
        <fullName evidence="1">Uncharacterized protein</fullName>
    </submittedName>
</protein>
<accession>A0A2P2QKA4</accession>
<sequence length="24" mass="2797">MPLASKHLLNMEPKLPILIKFYSL</sequence>
<reference evidence="1" key="1">
    <citation type="submission" date="2018-02" db="EMBL/GenBank/DDBJ databases">
        <title>Rhizophora mucronata_Transcriptome.</title>
        <authorList>
            <person name="Meera S.P."/>
            <person name="Sreeshan A."/>
            <person name="Augustine A."/>
        </authorList>
    </citation>
    <scope>NUCLEOTIDE SEQUENCE</scope>
    <source>
        <tissue evidence="1">Leaf</tissue>
    </source>
</reference>
<organism evidence="1">
    <name type="scientific">Rhizophora mucronata</name>
    <name type="common">Asiatic mangrove</name>
    <dbReference type="NCBI Taxonomy" id="61149"/>
    <lineage>
        <taxon>Eukaryota</taxon>
        <taxon>Viridiplantae</taxon>
        <taxon>Streptophyta</taxon>
        <taxon>Embryophyta</taxon>
        <taxon>Tracheophyta</taxon>
        <taxon>Spermatophyta</taxon>
        <taxon>Magnoliopsida</taxon>
        <taxon>eudicotyledons</taxon>
        <taxon>Gunneridae</taxon>
        <taxon>Pentapetalae</taxon>
        <taxon>rosids</taxon>
        <taxon>fabids</taxon>
        <taxon>Malpighiales</taxon>
        <taxon>Rhizophoraceae</taxon>
        <taxon>Rhizophora</taxon>
    </lineage>
</organism>
<proteinExistence type="predicted"/>